<evidence type="ECO:0000256" key="1">
    <source>
        <dbReference type="ARBA" id="ARBA00023015"/>
    </source>
</evidence>
<evidence type="ECO:0000256" key="3">
    <source>
        <dbReference type="ARBA" id="ARBA00023163"/>
    </source>
</evidence>
<dbReference type="SUPFAM" id="SSF46785">
    <property type="entry name" value="Winged helix' DNA-binding domain"/>
    <property type="match status" value="1"/>
</dbReference>
<accession>A0A5P2XKC5</accession>
<evidence type="ECO:0000259" key="4">
    <source>
        <dbReference type="SMART" id="SM00418"/>
    </source>
</evidence>
<dbReference type="CDD" id="cd00090">
    <property type="entry name" value="HTH_ARSR"/>
    <property type="match status" value="1"/>
</dbReference>
<keyword evidence="2" id="KW-0238">DNA-binding</keyword>
<dbReference type="KEGG" id="sspb:CP982_37900"/>
<evidence type="ECO:0000313" key="6">
    <source>
        <dbReference type="Proteomes" id="UP000326505"/>
    </source>
</evidence>
<evidence type="ECO:0000313" key="5">
    <source>
        <dbReference type="EMBL" id="QEV63769.1"/>
    </source>
</evidence>
<dbReference type="InterPro" id="IPR001845">
    <property type="entry name" value="HTH_ArsR_DNA-bd_dom"/>
</dbReference>
<keyword evidence="3" id="KW-0804">Transcription</keyword>
<name>A0A5P2XKC5_STRST</name>
<dbReference type="GO" id="GO:0003677">
    <property type="term" value="F:DNA binding"/>
    <property type="evidence" value="ECO:0007669"/>
    <property type="project" value="UniProtKB-KW"/>
</dbReference>
<gene>
    <name evidence="5" type="ORF">CP982_37900</name>
</gene>
<dbReference type="Proteomes" id="UP000326505">
    <property type="component" value="Chromosome"/>
</dbReference>
<evidence type="ECO:0000256" key="2">
    <source>
        <dbReference type="ARBA" id="ARBA00023125"/>
    </source>
</evidence>
<dbReference type="PANTHER" id="PTHR43132:SF8">
    <property type="entry name" value="HTH-TYPE TRANSCRIPTIONAL REGULATOR KMTR"/>
    <property type="match status" value="1"/>
</dbReference>
<proteinExistence type="predicted"/>
<dbReference type="InterPro" id="IPR036390">
    <property type="entry name" value="WH_DNA-bd_sf"/>
</dbReference>
<dbReference type="InterPro" id="IPR036388">
    <property type="entry name" value="WH-like_DNA-bd_sf"/>
</dbReference>
<dbReference type="PANTHER" id="PTHR43132">
    <property type="entry name" value="ARSENICAL RESISTANCE OPERON REPRESSOR ARSR-RELATED"/>
    <property type="match status" value="1"/>
</dbReference>
<dbReference type="InterPro" id="IPR051011">
    <property type="entry name" value="Metal_resp_trans_reg"/>
</dbReference>
<dbReference type="AlphaFoldDB" id="A0A5P2XKC5"/>
<sequence>MLRIHFTSDDLARTRFTREPDPMWELNISLHRFQRRDTSVLFGPWRRQVAPSLPAATRLLAALSPARGYTCDFLTPRTGEDLAAQTEALRSTPRRRLRTELDTFERVNPGTRLPAWTAELATGSAPLLGRLADTAHAYFDAGLRPYWHTVQDAVRRDVMLRARQLAHGGWAAVLDTLHASARWEYPVLSLDFPVEQELRLAGRGLLLQPSFFCRYGPTALFDPSLEPVLVHPVEHRPGWERPRPGAPALRSLTALLGRARALLLEAAADGTFTTTELARQTGLTPSNASRHLTALREAALVSSRRHRNTTLHTVTALGVSLLDGCRPSLPA</sequence>
<protein>
    <submittedName>
        <fullName evidence="5">Transcriptional regulator</fullName>
    </submittedName>
</protein>
<dbReference type="OrthoDB" id="3808065at2"/>
<keyword evidence="1" id="KW-0805">Transcription regulation</keyword>
<reference evidence="5 6" key="1">
    <citation type="submission" date="2017-09" db="EMBL/GenBank/DDBJ databases">
        <authorList>
            <person name="Lee N."/>
            <person name="Cho B.-K."/>
        </authorList>
    </citation>
    <scope>NUCLEOTIDE SEQUENCE [LARGE SCALE GENOMIC DNA]</scope>
    <source>
        <strain evidence="5 6">ATCC 27465</strain>
    </source>
</reference>
<dbReference type="InterPro" id="IPR011991">
    <property type="entry name" value="ArsR-like_HTH"/>
</dbReference>
<dbReference type="Gene3D" id="1.10.10.10">
    <property type="entry name" value="Winged helix-like DNA-binding domain superfamily/Winged helix DNA-binding domain"/>
    <property type="match status" value="1"/>
</dbReference>
<dbReference type="GO" id="GO:0003700">
    <property type="term" value="F:DNA-binding transcription factor activity"/>
    <property type="evidence" value="ECO:0007669"/>
    <property type="project" value="InterPro"/>
</dbReference>
<organism evidence="5 6">
    <name type="scientific">Streptomyces spectabilis</name>
    <dbReference type="NCBI Taxonomy" id="68270"/>
    <lineage>
        <taxon>Bacteria</taxon>
        <taxon>Bacillati</taxon>
        <taxon>Actinomycetota</taxon>
        <taxon>Actinomycetes</taxon>
        <taxon>Kitasatosporales</taxon>
        <taxon>Streptomycetaceae</taxon>
        <taxon>Streptomyces</taxon>
    </lineage>
</organism>
<dbReference type="SMART" id="SM00418">
    <property type="entry name" value="HTH_ARSR"/>
    <property type="match status" value="1"/>
</dbReference>
<feature type="domain" description="HTH arsR-type" evidence="4">
    <location>
        <begin position="250"/>
        <end position="323"/>
    </location>
</feature>
<dbReference type="Pfam" id="PF01022">
    <property type="entry name" value="HTH_5"/>
    <property type="match status" value="1"/>
</dbReference>
<dbReference type="EMBL" id="CP023690">
    <property type="protein sequence ID" value="QEV63769.1"/>
    <property type="molecule type" value="Genomic_DNA"/>
</dbReference>